<dbReference type="Gene3D" id="3.30.230.30">
    <property type="entry name" value="Impact, N-terminal domain"/>
    <property type="match status" value="1"/>
</dbReference>
<evidence type="ECO:0000313" key="4">
    <source>
        <dbReference type="EMBL" id="MYL33961.1"/>
    </source>
</evidence>
<comment type="similarity">
    <text evidence="1">Belongs to the IMPACT family.</text>
</comment>
<dbReference type="InterPro" id="IPR001498">
    <property type="entry name" value="Impact_N"/>
</dbReference>
<dbReference type="InterPro" id="IPR035647">
    <property type="entry name" value="EFG_III/V"/>
</dbReference>
<name>A0A6I5A3D9_9BACI</name>
<dbReference type="NCBIfam" id="TIGR00257">
    <property type="entry name" value="IMPACT_YIGZ"/>
    <property type="match status" value="1"/>
</dbReference>
<accession>A0A6I5A3D9</accession>
<dbReference type="GO" id="GO:0005737">
    <property type="term" value="C:cytoplasm"/>
    <property type="evidence" value="ECO:0007669"/>
    <property type="project" value="TreeGrafter"/>
</dbReference>
<dbReference type="SUPFAM" id="SSF54980">
    <property type="entry name" value="EF-G C-terminal domain-like"/>
    <property type="match status" value="1"/>
</dbReference>
<sequence length="217" mass="24260">MLNTYFTVRGDGSEQVIIQKSRFIGYVTRAETEEEAKEFIQQIKKKHHDATHNCSAYMIGEHDQIQKAHDDGEPSGTAGVPILNVLKQKELKDTVVVVTRYFGGIKLGAGGLIRAYSGTTSEALLTTGIVKRQLMRTMKVTADYSLLGKLENELRSSTYTIKKIEYLEHVEIEVYVEEGKEDVFSSWIVDLTSDQASITSGDVSYMEIDVTPDQKGE</sequence>
<dbReference type="Pfam" id="PF01205">
    <property type="entry name" value="Impact_N"/>
    <property type="match status" value="1"/>
</dbReference>
<proteinExistence type="inferred from homology"/>
<dbReference type="SUPFAM" id="SSF54211">
    <property type="entry name" value="Ribosomal protein S5 domain 2-like"/>
    <property type="match status" value="1"/>
</dbReference>
<dbReference type="GO" id="GO:0006446">
    <property type="term" value="P:regulation of translational initiation"/>
    <property type="evidence" value="ECO:0007669"/>
    <property type="project" value="TreeGrafter"/>
</dbReference>
<evidence type="ECO:0000259" key="3">
    <source>
        <dbReference type="Pfam" id="PF09186"/>
    </source>
</evidence>
<dbReference type="PANTHER" id="PTHR16301">
    <property type="entry name" value="IMPACT-RELATED"/>
    <property type="match status" value="1"/>
</dbReference>
<dbReference type="RefSeq" id="WP_160909633.1">
    <property type="nucleotide sequence ID" value="NZ_WMEQ01000006.1"/>
</dbReference>
<protein>
    <submittedName>
        <fullName evidence="4">YigZ family protein</fullName>
    </submittedName>
</protein>
<gene>
    <name evidence="4" type="ORF">GLW05_10150</name>
</gene>
<feature type="domain" description="UPF0029" evidence="3">
    <location>
        <begin position="140"/>
        <end position="195"/>
    </location>
</feature>
<dbReference type="Proteomes" id="UP000468638">
    <property type="component" value="Unassembled WGS sequence"/>
</dbReference>
<dbReference type="InterPro" id="IPR020568">
    <property type="entry name" value="Ribosomal_Su5_D2-typ_SF"/>
</dbReference>
<evidence type="ECO:0000313" key="5">
    <source>
        <dbReference type="Proteomes" id="UP000468638"/>
    </source>
</evidence>
<reference evidence="4 5" key="1">
    <citation type="submission" date="2019-11" db="EMBL/GenBank/DDBJ databases">
        <title>Genome sequences of 17 halophilic strains isolated from different environments.</title>
        <authorList>
            <person name="Furrow R.E."/>
        </authorList>
    </citation>
    <scope>NUCLEOTIDE SEQUENCE [LARGE SCALE GENOMIC DNA]</scope>
    <source>
        <strain evidence="4 5">22514_16_FS</strain>
    </source>
</reference>
<dbReference type="InterPro" id="IPR015796">
    <property type="entry name" value="Impact_YigZ-like"/>
</dbReference>
<dbReference type="InterPro" id="IPR020569">
    <property type="entry name" value="UPF0029_Impact_CS"/>
</dbReference>
<organism evidence="4 5">
    <name type="scientific">Pontibacillus yanchengensis</name>
    <dbReference type="NCBI Taxonomy" id="462910"/>
    <lineage>
        <taxon>Bacteria</taxon>
        <taxon>Bacillati</taxon>
        <taxon>Bacillota</taxon>
        <taxon>Bacilli</taxon>
        <taxon>Bacillales</taxon>
        <taxon>Bacillaceae</taxon>
        <taxon>Pontibacillus</taxon>
    </lineage>
</organism>
<dbReference type="OrthoDB" id="9813771at2"/>
<dbReference type="InterPro" id="IPR023582">
    <property type="entry name" value="Impact"/>
</dbReference>
<dbReference type="InterPro" id="IPR036956">
    <property type="entry name" value="Impact_N_sf"/>
</dbReference>
<dbReference type="PANTHER" id="PTHR16301:SF20">
    <property type="entry name" value="IMPACT FAMILY MEMBER YIGZ"/>
    <property type="match status" value="1"/>
</dbReference>
<dbReference type="InterPro" id="IPR015269">
    <property type="entry name" value="UPF0029_Impact_C"/>
</dbReference>
<dbReference type="AlphaFoldDB" id="A0A6I5A3D9"/>
<dbReference type="Pfam" id="PF09186">
    <property type="entry name" value="DUF1949"/>
    <property type="match status" value="1"/>
</dbReference>
<comment type="caution">
    <text evidence="4">The sequence shown here is derived from an EMBL/GenBank/DDBJ whole genome shotgun (WGS) entry which is preliminary data.</text>
</comment>
<evidence type="ECO:0000259" key="2">
    <source>
        <dbReference type="Pfam" id="PF01205"/>
    </source>
</evidence>
<dbReference type="PROSITE" id="PS00910">
    <property type="entry name" value="UPF0029"/>
    <property type="match status" value="1"/>
</dbReference>
<dbReference type="EMBL" id="WMEQ01000006">
    <property type="protein sequence ID" value="MYL33961.1"/>
    <property type="molecule type" value="Genomic_DNA"/>
</dbReference>
<feature type="domain" description="Impact N-terminal" evidence="2">
    <location>
        <begin position="19"/>
        <end position="124"/>
    </location>
</feature>
<evidence type="ECO:0000256" key="1">
    <source>
        <dbReference type="ARBA" id="ARBA00007665"/>
    </source>
</evidence>